<feature type="compositionally biased region" description="Pro residues" evidence="1">
    <location>
        <begin position="88"/>
        <end position="98"/>
    </location>
</feature>
<evidence type="ECO:0000313" key="2">
    <source>
        <dbReference type="EMBL" id="GMH62784.1"/>
    </source>
</evidence>
<gene>
    <name evidence="2" type="ORF">TrST_g12871</name>
</gene>
<dbReference type="AlphaFoldDB" id="A0A9W7A6G0"/>
<comment type="caution">
    <text evidence="2">The sequence shown here is derived from an EMBL/GenBank/DDBJ whole genome shotgun (WGS) entry which is preliminary data.</text>
</comment>
<dbReference type="EMBL" id="BRXY01000080">
    <property type="protein sequence ID" value="GMH62784.1"/>
    <property type="molecule type" value="Genomic_DNA"/>
</dbReference>
<feature type="region of interest" description="Disordered" evidence="1">
    <location>
        <begin position="27"/>
        <end position="104"/>
    </location>
</feature>
<keyword evidence="3" id="KW-1185">Reference proteome</keyword>
<reference evidence="3" key="1">
    <citation type="journal article" date="2023" name="Commun. Biol.">
        <title>Genome analysis of Parmales, the sister group of diatoms, reveals the evolutionary specialization of diatoms from phago-mixotrophs to photoautotrophs.</title>
        <authorList>
            <person name="Ban H."/>
            <person name="Sato S."/>
            <person name="Yoshikawa S."/>
            <person name="Yamada K."/>
            <person name="Nakamura Y."/>
            <person name="Ichinomiya M."/>
            <person name="Sato N."/>
            <person name="Blanc-Mathieu R."/>
            <person name="Endo H."/>
            <person name="Kuwata A."/>
            <person name="Ogata H."/>
        </authorList>
    </citation>
    <scope>NUCLEOTIDE SEQUENCE [LARGE SCALE GENOMIC DNA]</scope>
    <source>
        <strain evidence="3">NIES 3701</strain>
    </source>
</reference>
<dbReference type="Proteomes" id="UP001165085">
    <property type="component" value="Unassembled WGS sequence"/>
</dbReference>
<accession>A0A9W7A6G0</accession>
<sequence>MKTPSPPLTNSPPASAQLTFQESLRRSYENATRFLKSLPSTSPGPPTDSDPENLTQSAELHNAILPPTHAQSLPLPQSPSLPRSSSPLPSPPPAPPSTPVCNDIDSTTRRCLDLIHEANELDVQTTMLLNGCFTLEVASDVASYAQRK</sequence>
<name>A0A9W7A6G0_9STRA</name>
<organism evidence="2 3">
    <name type="scientific">Triparma strigata</name>
    <dbReference type="NCBI Taxonomy" id="1606541"/>
    <lineage>
        <taxon>Eukaryota</taxon>
        <taxon>Sar</taxon>
        <taxon>Stramenopiles</taxon>
        <taxon>Ochrophyta</taxon>
        <taxon>Bolidophyceae</taxon>
        <taxon>Parmales</taxon>
        <taxon>Triparmaceae</taxon>
        <taxon>Triparma</taxon>
    </lineage>
</organism>
<feature type="compositionally biased region" description="Low complexity" evidence="1">
    <location>
        <begin position="72"/>
        <end position="87"/>
    </location>
</feature>
<evidence type="ECO:0000313" key="3">
    <source>
        <dbReference type="Proteomes" id="UP001165085"/>
    </source>
</evidence>
<evidence type="ECO:0000256" key="1">
    <source>
        <dbReference type="SAM" id="MobiDB-lite"/>
    </source>
</evidence>
<protein>
    <submittedName>
        <fullName evidence="2">Uncharacterized protein</fullName>
    </submittedName>
</protein>
<proteinExistence type="predicted"/>